<keyword evidence="1" id="KW-0812">Transmembrane</keyword>
<accession>A0ABN2MMV8</accession>
<feature type="transmembrane region" description="Helical" evidence="1">
    <location>
        <begin position="289"/>
        <end position="312"/>
    </location>
</feature>
<dbReference type="EMBL" id="BAAALT010000275">
    <property type="protein sequence ID" value="GAA1832474.1"/>
    <property type="molecule type" value="Genomic_DNA"/>
</dbReference>
<evidence type="ECO:0000313" key="3">
    <source>
        <dbReference type="Proteomes" id="UP001500218"/>
    </source>
</evidence>
<evidence type="ECO:0000256" key="1">
    <source>
        <dbReference type="SAM" id="Phobius"/>
    </source>
</evidence>
<dbReference type="RefSeq" id="WP_344139296.1">
    <property type="nucleotide sequence ID" value="NZ_BAAALT010000275.1"/>
</dbReference>
<gene>
    <name evidence="2" type="ORF">GCM10009682_58670</name>
</gene>
<sequence length="318" mass="34094">MTWLVWRQHRAEALVLALLVAALGVVVVVLAGPLHALFPSGVARCAAPPLDQACRVGFAQLRELRGYALPMLILLNFVPFAIGAFLGAPMLARELESGTWQLAWTQSVPRARWLAVKLAALGALTVALNAAFAALVGWYRQPFDLFGRFLIDGFDVSGIAPLGYGLFAFALATAAGALLRRSLPALGAALVVFVAVRVAVAGWVRPHYRAPVTLVEDIPAGSGEVRTGTADLRDGIISQGVVDPAGRHLSDLEGAMVQHKAMAAGLDPTTVLHDEGYHRWVTYQPTGRFWSFQLIEAGLFAGLAALLLVVVVRRVRRL</sequence>
<keyword evidence="3" id="KW-1185">Reference proteome</keyword>
<proteinExistence type="predicted"/>
<keyword evidence="1" id="KW-0472">Membrane</keyword>
<feature type="transmembrane region" description="Helical" evidence="1">
    <location>
        <begin position="159"/>
        <end position="179"/>
    </location>
</feature>
<dbReference type="Proteomes" id="UP001500218">
    <property type="component" value="Unassembled WGS sequence"/>
</dbReference>
<protein>
    <submittedName>
        <fullName evidence="2">ABC transporter permease</fullName>
    </submittedName>
</protein>
<evidence type="ECO:0000313" key="2">
    <source>
        <dbReference type="EMBL" id="GAA1832474.1"/>
    </source>
</evidence>
<feature type="transmembrane region" description="Helical" evidence="1">
    <location>
        <begin position="186"/>
        <end position="204"/>
    </location>
</feature>
<reference evidence="2 3" key="1">
    <citation type="journal article" date="2019" name="Int. J. Syst. Evol. Microbiol.">
        <title>The Global Catalogue of Microorganisms (GCM) 10K type strain sequencing project: providing services to taxonomists for standard genome sequencing and annotation.</title>
        <authorList>
            <consortium name="The Broad Institute Genomics Platform"/>
            <consortium name="The Broad Institute Genome Sequencing Center for Infectious Disease"/>
            <person name="Wu L."/>
            <person name="Ma J."/>
        </authorList>
    </citation>
    <scope>NUCLEOTIDE SEQUENCE [LARGE SCALE GENOMIC DNA]</scope>
    <source>
        <strain evidence="2 3">JCM 13250</strain>
    </source>
</reference>
<comment type="caution">
    <text evidence="2">The sequence shown here is derived from an EMBL/GenBank/DDBJ whole genome shotgun (WGS) entry which is preliminary data.</text>
</comment>
<feature type="transmembrane region" description="Helical" evidence="1">
    <location>
        <begin position="69"/>
        <end position="92"/>
    </location>
</feature>
<organism evidence="2 3">
    <name type="scientific">Luedemannella flava</name>
    <dbReference type="NCBI Taxonomy" id="349316"/>
    <lineage>
        <taxon>Bacteria</taxon>
        <taxon>Bacillati</taxon>
        <taxon>Actinomycetota</taxon>
        <taxon>Actinomycetes</taxon>
        <taxon>Micromonosporales</taxon>
        <taxon>Micromonosporaceae</taxon>
        <taxon>Luedemannella</taxon>
    </lineage>
</organism>
<name>A0ABN2MMV8_9ACTN</name>
<keyword evidence="1" id="KW-1133">Transmembrane helix</keyword>
<feature type="transmembrane region" description="Helical" evidence="1">
    <location>
        <begin position="113"/>
        <end position="139"/>
    </location>
</feature>